<comment type="caution">
    <text evidence="1">The sequence shown here is derived from an EMBL/GenBank/DDBJ whole genome shotgun (WGS) entry which is preliminary data.</text>
</comment>
<gene>
    <name evidence="1" type="ORF">GCM10023184_39160</name>
</gene>
<evidence type="ECO:0000313" key="2">
    <source>
        <dbReference type="Proteomes" id="UP001501725"/>
    </source>
</evidence>
<evidence type="ECO:0000313" key="1">
    <source>
        <dbReference type="EMBL" id="GAA4341036.1"/>
    </source>
</evidence>
<protein>
    <submittedName>
        <fullName evidence="1">Uncharacterized protein</fullName>
    </submittedName>
</protein>
<accession>A0ABP8HM00</accession>
<sequence length="80" mass="8548">MGNDGIEVSKASREDAGKHDADICNPFCTCACCGLIKTNVKGATFEIASVPFVSSFIDSYQSEPLLTVALPIWQPPQLLS</sequence>
<dbReference type="EMBL" id="BAABGY010000014">
    <property type="protein sequence ID" value="GAA4341036.1"/>
    <property type="molecule type" value="Genomic_DNA"/>
</dbReference>
<dbReference type="Proteomes" id="UP001501725">
    <property type="component" value="Unassembled WGS sequence"/>
</dbReference>
<reference evidence="2" key="1">
    <citation type="journal article" date="2019" name="Int. J. Syst. Evol. Microbiol.">
        <title>The Global Catalogue of Microorganisms (GCM) 10K type strain sequencing project: providing services to taxonomists for standard genome sequencing and annotation.</title>
        <authorList>
            <consortium name="The Broad Institute Genomics Platform"/>
            <consortium name="The Broad Institute Genome Sequencing Center for Infectious Disease"/>
            <person name="Wu L."/>
            <person name="Ma J."/>
        </authorList>
    </citation>
    <scope>NUCLEOTIDE SEQUENCE [LARGE SCALE GENOMIC DNA]</scope>
    <source>
        <strain evidence="2">JCM 17919</strain>
    </source>
</reference>
<organism evidence="1 2">
    <name type="scientific">Flaviaesturariibacter amylovorans</name>
    <dbReference type="NCBI Taxonomy" id="1084520"/>
    <lineage>
        <taxon>Bacteria</taxon>
        <taxon>Pseudomonadati</taxon>
        <taxon>Bacteroidota</taxon>
        <taxon>Chitinophagia</taxon>
        <taxon>Chitinophagales</taxon>
        <taxon>Chitinophagaceae</taxon>
        <taxon>Flaviaestuariibacter</taxon>
    </lineage>
</organism>
<keyword evidence="2" id="KW-1185">Reference proteome</keyword>
<proteinExistence type="predicted"/>
<name>A0ABP8HM00_9BACT</name>